<feature type="domain" description="VOC" evidence="1">
    <location>
        <begin position="171"/>
        <end position="285"/>
    </location>
</feature>
<gene>
    <name evidence="2" type="ORF">NRE15_00440</name>
</gene>
<reference evidence="2 3" key="1">
    <citation type="submission" date="2022-08" db="EMBL/GenBank/DDBJ databases">
        <title>Aerococcaceae sp. nov isolated from spoiled eye mask.</title>
        <authorList>
            <person name="Zhou G."/>
            <person name="Xie X.-B."/>
            <person name="Shi Q.-S."/>
            <person name="Wang Y.-S."/>
            <person name="Wen X."/>
            <person name="Peng H."/>
            <person name="Yang X.-J."/>
            <person name="Tao H.-B."/>
            <person name="Huang X.-M."/>
        </authorList>
    </citation>
    <scope>NUCLEOTIDE SEQUENCE [LARGE SCALE GENOMIC DNA]</scope>
    <source>
        <strain evidence="3">DM20194951</strain>
    </source>
</reference>
<evidence type="ECO:0000313" key="2">
    <source>
        <dbReference type="EMBL" id="UUX34173.1"/>
    </source>
</evidence>
<feature type="domain" description="VOC" evidence="1">
    <location>
        <begin position="14"/>
        <end position="129"/>
    </location>
</feature>
<dbReference type="Proteomes" id="UP001315967">
    <property type="component" value="Chromosome"/>
</dbReference>
<dbReference type="SUPFAM" id="SSF54593">
    <property type="entry name" value="Glyoxalase/Bleomycin resistance protein/Dihydroxybiphenyl dioxygenase"/>
    <property type="match status" value="2"/>
</dbReference>
<evidence type="ECO:0000259" key="1">
    <source>
        <dbReference type="PROSITE" id="PS51819"/>
    </source>
</evidence>
<protein>
    <submittedName>
        <fullName evidence="2">VOC family protein</fullName>
    </submittedName>
</protein>
<dbReference type="Pfam" id="PF00903">
    <property type="entry name" value="Glyoxalase"/>
    <property type="match status" value="1"/>
</dbReference>
<proteinExistence type="predicted"/>
<dbReference type="PROSITE" id="PS51819">
    <property type="entry name" value="VOC"/>
    <property type="match status" value="2"/>
</dbReference>
<dbReference type="InterPro" id="IPR037523">
    <property type="entry name" value="VOC_core"/>
</dbReference>
<dbReference type="Gene3D" id="3.10.180.10">
    <property type="entry name" value="2,3-Dihydroxybiphenyl 1,2-Dioxygenase, domain 1"/>
    <property type="match status" value="2"/>
</dbReference>
<dbReference type="InterPro" id="IPR004360">
    <property type="entry name" value="Glyas_Fos-R_dOase_dom"/>
</dbReference>
<accession>A0ABY5P6W5</accession>
<dbReference type="EMBL" id="CP102453">
    <property type="protein sequence ID" value="UUX34173.1"/>
    <property type="molecule type" value="Genomic_DNA"/>
</dbReference>
<organism evidence="2 3">
    <name type="scientific">Fundicoccus culcitae</name>
    <dbReference type="NCBI Taxonomy" id="2969821"/>
    <lineage>
        <taxon>Bacteria</taxon>
        <taxon>Bacillati</taxon>
        <taxon>Bacillota</taxon>
        <taxon>Bacilli</taxon>
        <taxon>Lactobacillales</taxon>
        <taxon>Aerococcaceae</taxon>
        <taxon>Fundicoccus</taxon>
    </lineage>
</organism>
<keyword evidence="3" id="KW-1185">Reference proteome</keyword>
<dbReference type="InterPro" id="IPR029068">
    <property type="entry name" value="Glyas_Bleomycin-R_OHBP_Dase"/>
</dbReference>
<dbReference type="PANTHER" id="PTHR43279:SF1">
    <property type="entry name" value="CATECHOL-2,3-DIOXYGENASE"/>
    <property type="match status" value="1"/>
</dbReference>
<dbReference type="RefSeq" id="WP_313793676.1">
    <property type="nucleotide sequence ID" value="NZ_CP102453.1"/>
</dbReference>
<name>A0ABY5P6W5_9LACT</name>
<dbReference type="PANTHER" id="PTHR43279">
    <property type="entry name" value="CATECHOL-2,3-DIOXYGENASE"/>
    <property type="match status" value="1"/>
</dbReference>
<sequence>MTPNPLTQSKTSIVTSGIQLNAIDSTTLAQFYQEMIGLSLIDHKDGYYALGTPDQTVLVEIFPTTIKKTKRTTGLYHMALLLPTKADLGTILLHLVKKQVNLDGASNHGYSNALYLTDPEGNGIEIYADNDKSEWDIREDGFIAGITEAMDADDVLANASQHFEGIPNGTTMGHIHLHVGDTAETLQFYLTTLGLGFKYPYGNQAIFMASGDYHHHLGANIWQGKNLPAPEENQQGLRALVWTASAEDIAYITEQLAAQDIYYSINDKHLSFKDNSGLTNILIQK</sequence>
<evidence type="ECO:0000313" key="3">
    <source>
        <dbReference type="Proteomes" id="UP001315967"/>
    </source>
</evidence>